<feature type="transmembrane region" description="Helical" evidence="6">
    <location>
        <begin position="358"/>
        <end position="380"/>
    </location>
</feature>
<gene>
    <name evidence="8" type="ORF">H0921_16175</name>
</gene>
<evidence type="ECO:0000259" key="7">
    <source>
        <dbReference type="Pfam" id="PF12698"/>
    </source>
</evidence>
<reference evidence="8 9" key="1">
    <citation type="submission" date="2020-07" db="EMBL/GenBank/DDBJ databases">
        <title>Thermogemmata thermophila gen. nov., sp. nov., a novel moderate thermophilic planctomycete from a Kamchatka hot spring.</title>
        <authorList>
            <person name="Elcheninov A.G."/>
            <person name="Podosokorskaya O.A."/>
            <person name="Kovaleva O.L."/>
            <person name="Novikov A."/>
            <person name="Bonch-Osmolovskaya E.A."/>
            <person name="Toshchakov S.V."/>
            <person name="Kublanov I.V."/>
        </authorList>
    </citation>
    <scope>NUCLEOTIDE SEQUENCE [LARGE SCALE GENOMIC DNA]</scope>
    <source>
        <strain evidence="8 9">2918</strain>
    </source>
</reference>
<comment type="subcellular location">
    <subcellularLocation>
        <location evidence="1">Cell membrane</location>
        <topology evidence="1">Multi-pass membrane protein</topology>
    </subcellularLocation>
</comment>
<organism evidence="8 9">
    <name type="scientific">Thermogemmata fonticola</name>
    <dbReference type="NCBI Taxonomy" id="2755323"/>
    <lineage>
        <taxon>Bacteria</taxon>
        <taxon>Pseudomonadati</taxon>
        <taxon>Planctomycetota</taxon>
        <taxon>Planctomycetia</taxon>
        <taxon>Gemmatales</taxon>
        <taxon>Gemmataceae</taxon>
        <taxon>Thermogemmata</taxon>
    </lineage>
</organism>
<dbReference type="AlphaFoldDB" id="A0A7V8VGW0"/>
<keyword evidence="5 6" id="KW-0472">Membrane</keyword>
<evidence type="ECO:0000256" key="2">
    <source>
        <dbReference type="ARBA" id="ARBA00022475"/>
    </source>
</evidence>
<dbReference type="RefSeq" id="WP_194539559.1">
    <property type="nucleotide sequence ID" value="NZ_JACEFB010000017.1"/>
</dbReference>
<name>A0A7V8VGW0_9BACT</name>
<feature type="transmembrane region" description="Helical" evidence="6">
    <location>
        <begin position="467"/>
        <end position="486"/>
    </location>
</feature>
<evidence type="ECO:0000313" key="8">
    <source>
        <dbReference type="EMBL" id="MBA2227696.1"/>
    </source>
</evidence>
<keyword evidence="4 6" id="KW-1133">Transmembrane helix</keyword>
<dbReference type="Pfam" id="PF12698">
    <property type="entry name" value="ABC2_membrane_3"/>
    <property type="match status" value="1"/>
</dbReference>
<feature type="transmembrane region" description="Helical" evidence="6">
    <location>
        <begin position="21"/>
        <end position="41"/>
    </location>
</feature>
<keyword evidence="9" id="KW-1185">Reference proteome</keyword>
<dbReference type="PANTHER" id="PTHR30294:SF38">
    <property type="entry name" value="TRANSPORT PERMEASE PROTEIN"/>
    <property type="match status" value="1"/>
</dbReference>
<dbReference type="InterPro" id="IPR051449">
    <property type="entry name" value="ABC-2_transporter_component"/>
</dbReference>
<evidence type="ECO:0000313" key="9">
    <source>
        <dbReference type="Proteomes" id="UP000542342"/>
    </source>
</evidence>
<dbReference type="GO" id="GO:0005886">
    <property type="term" value="C:plasma membrane"/>
    <property type="evidence" value="ECO:0007669"/>
    <property type="project" value="UniProtKB-SubCell"/>
</dbReference>
<evidence type="ECO:0000256" key="6">
    <source>
        <dbReference type="SAM" id="Phobius"/>
    </source>
</evidence>
<dbReference type="PANTHER" id="PTHR30294">
    <property type="entry name" value="MEMBRANE COMPONENT OF ABC TRANSPORTER YHHJ-RELATED"/>
    <property type="match status" value="1"/>
</dbReference>
<dbReference type="EMBL" id="JACEFB010000017">
    <property type="protein sequence ID" value="MBA2227696.1"/>
    <property type="molecule type" value="Genomic_DNA"/>
</dbReference>
<evidence type="ECO:0000256" key="3">
    <source>
        <dbReference type="ARBA" id="ARBA00022692"/>
    </source>
</evidence>
<feature type="domain" description="ABC-2 type transporter transmembrane" evidence="7">
    <location>
        <begin position="351"/>
        <end position="543"/>
    </location>
</feature>
<keyword evidence="3 6" id="KW-0812">Transmembrane</keyword>
<accession>A0A7V8VGW0</accession>
<feature type="transmembrane region" description="Helical" evidence="6">
    <location>
        <begin position="525"/>
        <end position="545"/>
    </location>
</feature>
<sequence>MRAVWILAAKDLRLLLRDARSAVILLLTPLVLIVVLGVALGEGFGEKPDDRLRITVLNLDRGLPQGVDFPEKSWAEVVLDDLSATPDIRIELLPSRTVAERLIAQSRRPAVLILESDFSERLQRCSFLAQGDPPPINPLGRDGIRLEALGVQLLADRTQPVSAAMVEQVIQVALLRVVVPWMIGRAFERVGDEAFMAMVAQRLHQVRPIPAAVLQELDPVVQKLLVNLTQDPEFLTLVAAEFARSDPVRAVGDAAVVQRRSAEFRRAVHRAFQNRELLSRVGRDISFGEVLTPAVRQEVGPRVQEGVADLFPNYNFRARTWAELVKSEPRQPGENNRTPWRDTSGSGFLGRGALRYQLLVPTYTVLFMFFLVLSGGWLFVAERKHNTLLRLRAAPLSDTQILAGKWIPCLALSLFQGWFLFLGGKWLFGMHWGSQPLYVLGALTATSFAAVGLTVFVASLARTETQVSVYGTLLVLILGGLSGALMPRDLMPEQMRTISLLTPPAWSLEAILHAITEPEPDRLRIGQACGVLLAFGLVFTLLARWRMDLRS</sequence>
<protein>
    <submittedName>
        <fullName evidence="8">ABC transporter permease</fullName>
    </submittedName>
</protein>
<feature type="transmembrane region" description="Helical" evidence="6">
    <location>
        <begin position="437"/>
        <end position="460"/>
    </location>
</feature>
<evidence type="ECO:0000256" key="4">
    <source>
        <dbReference type="ARBA" id="ARBA00022989"/>
    </source>
</evidence>
<proteinExistence type="predicted"/>
<dbReference type="Proteomes" id="UP000542342">
    <property type="component" value="Unassembled WGS sequence"/>
</dbReference>
<evidence type="ECO:0000256" key="5">
    <source>
        <dbReference type="ARBA" id="ARBA00023136"/>
    </source>
</evidence>
<feature type="transmembrane region" description="Helical" evidence="6">
    <location>
        <begin position="401"/>
        <end position="422"/>
    </location>
</feature>
<keyword evidence="2" id="KW-1003">Cell membrane</keyword>
<dbReference type="InterPro" id="IPR013525">
    <property type="entry name" value="ABC2_TM"/>
</dbReference>
<evidence type="ECO:0000256" key="1">
    <source>
        <dbReference type="ARBA" id="ARBA00004651"/>
    </source>
</evidence>
<dbReference type="GO" id="GO:0140359">
    <property type="term" value="F:ABC-type transporter activity"/>
    <property type="evidence" value="ECO:0007669"/>
    <property type="project" value="InterPro"/>
</dbReference>
<comment type="caution">
    <text evidence="8">The sequence shown here is derived from an EMBL/GenBank/DDBJ whole genome shotgun (WGS) entry which is preliminary data.</text>
</comment>